<dbReference type="InterPro" id="IPR023401">
    <property type="entry name" value="ODC_N"/>
</dbReference>
<evidence type="ECO:0000313" key="2">
    <source>
        <dbReference type="Proteomes" id="UP001500804"/>
    </source>
</evidence>
<reference evidence="2" key="1">
    <citation type="journal article" date="2019" name="Int. J. Syst. Evol. Microbiol.">
        <title>The Global Catalogue of Microorganisms (GCM) 10K type strain sequencing project: providing services to taxonomists for standard genome sequencing and annotation.</title>
        <authorList>
            <consortium name="The Broad Institute Genomics Platform"/>
            <consortium name="The Broad Institute Genome Sequencing Center for Infectious Disease"/>
            <person name="Wu L."/>
            <person name="Ma J."/>
        </authorList>
    </citation>
    <scope>NUCLEOTIDE SEQUENCE [LARGE SCALE GENOMIC DNA]</scope>
    <source>
        <strain evidence="2">JCM 18302</strain>
    </source>
</reference>
<dbReference type="PIRSF" id="PIRSF001439">
    <property type="entry name" value="CryM"/>
    <property type="match status" value="1"/>
</dbReference>
<dbReference type="SUPFAM" id="SSF51735">
    <property type="entry name" value="NAD(P)-binding Rossmann-fold domains"/>
    <property type="match status" value="1"/>
</dbReference>
<sequence length="307" mass="31440">MTEGPAGPRVYSAGELRDRVSPRRARQLVEAALAAGFDPAADPARVNTPAGAGHLLLMPSGLGDWVGVKVASVAPDNPRRGLPRIQAVYVLMDAQTLTPRAVVDGVGLTSLRTPAVSAVAADRLAPPEAAELLVFGSGPQAVEHVVALADVRRFAHVRIVGRSAGKVAAAVAELTERGVAAETGAVADVARADVVVCATSAADPLFDGGLVRDGACVVAVGSHEPDRRELDAGLLGRSLVVVEDPDAALREAGDVVQAVAAGRLEPHALVGLAALVRGEVTRCEDRPNVFKSVGMSWEDLAVAAGVV</sequence>
<dbReference type="PANTHER" id="PTHR13812">
    <property type="entry name" value="KETIMINE REDUCTASE MU-CRYSTALLIN"/>
    <property type="match status" value="1"/>
</dbReference>
<dbReference type="Pfam" id="PF02423">
    <property type="entry name" value="OCD_Mu_crystall"/>
    <property type="match status" value="1"/>
</dbReference>
<dbReference type="RefSeq" id="WP_345603497.1">
    <property type="nucleotide sequence ID" value="NZ_BAABJO010000003.1"/>
</dbReference>
<organism evidence="1 2">
    <name type="scientific">Pseudonocardia adelaidensis</name>
    <dbReference type="NCBI Taxonomy" id="648754"/>
    <lineage>
        <taxon>Bacteria</taxon>
        <taxon>Bacillati</taxon>
        <taxon>Actinomycetota</taxon>
        <taxon>Actinomycetes</taxon>
        <taxon>Pseudonocardiales</taxon>
        <taxon>Pseudonocardiaceae</taxon>
        <taxon>Pseudonocardia</taxon>
    </lineage>
</organism>
<dbReference type="Gene3D" id="3.40.50.720">
    <property type="entry name" value="NAD(P)-binding Rossmann-like Domain"/>
    <property type="match status" value="1"/>
</dbReference>
<protein>
    <submittedName>
        <fullName evidence="1">Ornithine cyclodeaminase family protein</fullName>
    </submittedName>
</protein>
<name>A0ABP9NAZ7_9PSEU</name>
<comment type="caution">
    <text evidence="1">The sequence shown here is derived from an EMBL/GenBank/DDBJ whole genome shotgun (WGS) entry which is preliminary data.</text>
</comment>
<dbReference type="InterPro" id="IPR003462">
    <property type="entry name" value="ODC_Mu_crystall"/>
</dbReference>
<dbReference type="Gene3D" id="3.30.1780.10">
    <property type="entry name" value="ornithine cyclodeaminase, domain 1"/>
    <property type="match status" value="1"/>
</dbReference>
<accession>A0ABP9NAZ7</accession>
<proteinExistence type="predicted"/>
<dbReference type="Proteomes" id="UP001500804">
    <property type="component" value="Unassembled WGS sequence"/>
</dbReference>
<dbReference type="PANTHER" id="PTHR13812:SF19">
    <property type="entry name" value="KETIMINE REDUCTASE MU-CRYSTALLIN"/>
    <property type="match status" value="1"/>
</dbReference>
<gene>
    <name evidence="1" type="ORF">GCM10023320_09300</name>
</gene>
<keyword evidence="2" id="KW-1185">Reference proteome</keyword>
<dbReference type="InterPro" id="IPR036291">
    <property type="entry name" value="NAD(P)-bd_dom_sf"/>
</dbReference>
<evidence type="ECO:0000313" key="1">
    <source>
        <dbReference type="EMBL" id="GAA5113536.1"/>
    </source>
</evidence>
<dbReference type="EMBL" id="BAABJO010000003">
    <property type="protein sequence ID" value="GAA5113536.1"/>
    <property type="molecule type" value="Genomic_DNA"/>
</dbReference>